<keyword evidence="3" id="KW-1185">Reference proteome</keyword>
<feature type="domain" description="Tn3 transposase DDE" evidence="1">
    <location>
        <begin position="5"/>
        <end position="259"/>
    </location>
</feature>
<evidence type="ECO:0000313" key="3">
    <source>
        <dbReference type="Proteomes" id="UP001596166"/>
    </source>
</evidence>
<dbReference type="EMBL" id="JBHSLC010000053">
    <property type="protein sequence ID" value="MFC5357897.1"/>
    <property type="molecule type" value="Genomic_DNA"/>
</dbReference>
<reference evidence="3" key="1">
    <citation type="journal article" date="2019" name="Int. J. Syst. Evol. Microbiol.">
        <title>The Global Catalogue of Microorganisms (GCM) 10K type strain sequencing project: providing services to taxonomists for standard genome sequencing and annotation.</title>
        <authorList>
            <consortium name="The Broad Institute Genomics Platform"/>
            <consortium name="The Broad Institute Genome Sequencing Center for Infectious Disease"/>
            <person name="Wu L."/>
            <person name="Ma J."/>
        </authorList>
    </citation>
    <scope>NUCLEOTIDE SEQUENCE [LARGE SCALE GENOMIC DNA]</scope>
    <source>
        <strain evidence="3">CCUG 58760</strain>
    </source>
</reference>
<proteinExistence type="predicted"/>
<accession>A0ABW0GA08</accession>
<dbReference type="Pfam" id="PF01526">
    <property type="entry name" value="DDE_Tnp_Tn3"/>
    <property type="match status" value="1"/>
</dbReference>
<sequence>MRERLSDTYIALFSRFIACGAWEGNHILDFVTESRSALQPDTLHADTQGQSAPIFGLAHLLGIQLMPRICNWQDLHFYRPDKASRYEHIDTLFTATVDWELIETLLPDMLRVALSVRAGRIRPSAILRRLGTYSRKNKLYFAFRELGRVVRTIFLLNFLSSLELRHLIQAATNKSELFNKCAQWTAFGESGLVSEGVRDEQRKLIKYNHLVSNLLIFHTIASMTRALDQMAIEGIAVDADALANLSPYQTEHINRFGHYTLNFARVPAPLPSQIAVPAPRSEAPSVAISAQEVPQLADV</sequence>
<protein>
    <submittedName>
        <fullName evidence="2">Tn3 family transposase</fullName>
    </submittedName>
</protein>
<dbReference type="InterPro" id="IPR002513">
    <property type="entry name" value="Tn3_Tnp_DDE_dom"/>
</dbReference>
<gene>
    <name evidence="2" type="ORF">ACFPMG_23155</name>
</gene>
<dbReference type="Proteomes" id="UP001596166">
    <property type="component" value="Unassembled WGS sequence"/>
</dbReference>
<comment type="caution">
    <text evidence="2">The sequence shown here is derived from an EMBL/GenBank/DDBJ whole genome shotgun (WGS) entry which is preliminary data.</text>
</comment>
<name>A0ABW0GA08_9PROT</name>
<evidence type="ECO:0000259" key="1">
    <source>
        <dbReference type="Pfam" id="PF01526"/>
    </source>
</evidence>
<evidence type="ECO:0000313" key="2">
    <source>
        <dbReference type="EMBL" id="MFC5357897.1"/>
    </source>
</evidence>
<organism evidence="2 3">
    <name type="scientific">Azospirillum himalayense</name>
    <dbReference type="NCBI Taxonomy" id="654847"/>
    <lineage>
        <taxon>Bacteria</taxon>
        <taxon>Pseudomonadati</taxon>
        <taxon>Pseudomonadota</taxon>
        <taxon>Alphaproteobacteria</taxon>
        <taxon>Rhodospirillales</taxon>
        <taxon>Azospirillaceae</taxon>
        <taxon>Azospirillum</taxon>
    </lineage>
</organism>